<dbReference type="InterPro" id="IPR003838">
    <property type="entry name" value="ABC3_permease_C"/>
</dbReference>
<dbReference type="Proteomes" id="UP000253426">
    <property type="component" value="Unassembled WGS sequence"/>
</dbReference>
<evidence type="ECO:0000256" key="5">
    <source>
        <dbReference type="ARBA" id="ARBA00023136"/>
    </source>
</evidence>
<accession>A0A366HS44</accession>
<protein>
    <submittedName>
        <fullName evidence="9">Putative ABC transport system permease protein</fullName>
    </submittedName>
</protein>
<keyword evidence="5 6" id="KW-0472">Membrane</keyword>
<name>A0A366HS44_9BACT</name>
<keyword evidence="3 6" id="KW-0812">Transmembrane</keyword>
<sequence>MKFLSLVWSNLKRKKLRTSLTVLSILVAFLLYGFLACIKAAFNSGVNMADADRLVTRHKVSIIQSIPSSYESRITKVPGVTLVAPQSWFGGIYQNDSKNFFATIAVEPESFLAMYPEFDLPAEQKAEWLKVRHGAIVGEVTLKRFGWKIGDTIPLTAPIWGEPKGKTHWEFQIVGVYTSQRKGADLTSFYFRYDFFDEARERGKGEIGWFGIRVADKDKAASISKTIDEEFANSAYETKTEPEGAMMAGFAEQLGDIGTIMFAVVSAVFFTILLVAGNTMTQSVRERTEELGVLKAMGFTNGLVLMLVLLESCVIALLGGLIGLGIAWAIGVGGSPAPSVLPVFFLPQKDLIIGACMALALGLVAGALPAIQAMRLQIAVALRRNG</sequence>
<proteinExistence type="predicted"/>
<feature type="transmembrane region" description="Helical" evidence="6">
    <location>
        <begin position="260"/>
        <end position="281"/>
    </location>
</feature>
<gene>
    <name evidence="9" type="ORF">DES53_102465</name>
</gene>
<feature type="transmembrane region" description="Helical" evidence="6">
    <location>
        <begin position="302"/>
        <end position="331"/>
    </location>
</feature>
<dbReference type="InterPro" id="IPR051125">
    <property type="entry name" value="ABC-4/HrtB_transporter"/>
</dbReference>
<dbReference type="AlphaFoldDB" id="A0A366HS44"/>
<dbReference type="InterPro" id="IPR025857">
    <property type="entry name" value="MacB_PCD"/>
</dbReference>
<dbReference type="Pfam" id="PF12704">
    <property type="entry name" value="MacB_PCD"/>
    <property type="match status" value="1"/>
</dbReference>
<dbReference type="Pfam" id="PF02687">
    <property type="entry name" value="FtsX"/>
    <property type="match status" value="1"/>
</dbReference>
<evidence type="ECO:0000313" key="9">
    <source>
        <dbReference type="EMBL" id="RBP46079.1"/>
    </source>
</evidence>
<feature type="transmembrane region" description="Helical" evidence="6">
    <location>
        <begin position="351"/>
        <end position="374"/>
    </location>
</feature>
<dbReference type="EMBL" id="QNRR01000002">
    <property type="protein sequence ID" value="RBP46079.1"/>
    <property type="molecule type" value="Genomic_DNA"/>
</dbReference>
<evidence type="ECO:0000256" key="3">
    <source>
        <dbReference type="ARBA" id="ARBA00022692"/>
    </source>
</evidence>
<dbReference type="PANTHER" id="PTHR43738">
    <property type="entry name" value="ABC TRANSPORTER, MEMBRANE PROTEIN"/>
    <property type="match status" value="1"/>
</dbReference>
<comment type="subcellular location">
    <subcellularLocation>
        <location evidence="1">Cell membrane</location>
        <topology evidence="1">Multi-pass membrane protein</topology>
    </subcellularLocation>
</comment>
<evidence type="ECO:0000256" key="2">
    <source>
        <dbReference type="ARBA" id="ARBA00022475"/>
    </source>
</evidence>
<evidence type="ECO:0000256" key="6">
    <source>
        <dbReference type="SAM" id="Phobius"/>
    </source>
</evidence>
<evidence type="ECO:0000259" key="8">
    <source>
        <dbReference type="Pfam" id="PF12704"/>
    </source>
</evidence>
<evidence type="ECO:0000313" key="10">
    <source>
        <dbReference type="Proteomes" id="UP000253426"/>
    </source>
</evidence>
<keyword evidence="2" id="KW-1003">Cell membrane</keyword>
<evidence type="ECO:0000256" key="1">
    <source>
        <dbReference type="ARBA" id="ARBA00004651"/>
    </source>
</evidence>
<keyword evidence="10" id="KW-1185">Reference proteome</keyword>
<keyword evidence="4 6" id="KW-1133">Transmembrane helix</keyword>
<dbReference type="RefSeq" id="WP_113957622.1">
    <property type="nucleotide sequence ID" value="NZ_QNRR01000002.1"/>
</dbReference>
<dbReference type="OrthoDB" id="9775474at2"/>
<dbReference type="PANTHER" id="PTHR43738:SF3">
    <property type="entry name" value="ABC TRANSPORTER PERMEASE"/>
    <property type="match status" value="1"/>
</dbReference>
<reference evidence="9 10" key="1">
    <citation type="submission" date="2018-06" db="EMBL/GenBank/DDBJ databases">
        <title>Genomic Encyclopedia of Type Strains, Phase IV (KMG-IV): sequencing the most valuable type-strain genomes for metagenomic binning, comparative biology and taxonomic classification.</title>
        <authorList>
            <person name="Goeker M."/>
        </authorList>
    </citation>
    <scope>NUCLEOTIDE SEQUENCE [LARGE SCALE GENOMIC DNA]</scope>
    <source>
        <strain evidence="9 10">DSM 25532</strain>
    </source>
</reference>
<feature type="domain" description="ABC3 transporter permease C-terminal" evidence="7">
    <location>
        <begin position="265"/>
        <end position="377"/>
    </location>
</feature>
<evidence type="ECO:0000256" key="4">
    <source>
        <dbReference type="ARBA" id="ARBA00022989"/>
    </source>
</evidence>
<organism evidence="9 10">
    <name type="scientific">Roseimicrobium gellanilyticum</name>
    <dbReference type="NCBI Taxonomy" id="748857"/>
    <lineage>
        <taxon>Bacteria</taxon>
        <taxon>Pseudomonadati</taxon>
        <taxon>Verrucomicrobiota</taxon>
        <taxon>Verrucomicrobiia</taxon>
        <taxon>Verrucomicrobiales</taxon>
        <taxon>Verrucomicrobiaceae</taxon>
        <taxon>Roseimicrobium</taxon>
    </lineage>
</organism>
<comment type="caution">
    <text evidence="9">The sequence shown here is derived from an EMBL/GenBank/DDBJ whole genome shotgun (WGS) entry which is preliminary data.</text>
</comment>
<feature type="domain" description="MacB-like periplasmic core" evidence="8">
    <location>
        <begin position="25"/>
        <end position="228"/>
    </location>
</feature>
<evidence type="ECO:0000259" key="7">
    <source>
        <dbReference type="Pfam" id="PF02687"/>
    </source>
</evidence>
<dbReference type="GO" id="GO:0005886">
    <property type="term" value="C:plasma membrane"/>
    <property type="evidence" value="ECO:0007669"/>
    <property type="project" value="UniProtKB-SubCell"/>
</dbReference>